<keyword evidence="1" id="KW-0812">Transmembrane</keyword>
<sequence>MHVDRRVLEIDLKITHVVSPSTPLRFDLHSASGPQAGFYFPLFPLSPMASNVNIVRGTHEELVAFLVLNLWPSHFGLPLLLSVIVFSKKVHRHPTFLNLCAGFIFIGIASCLLLYAGKTTGPEPSKELCLFQASILYAFPPFASLLALMLILQMFLVVRASARKELNNVSHNGRTWAMLITPYIALIVGIVATIFVGVNNPDAVSRSRRFFYCSVQSDPLSGTVAVVCAVFLLATVILEIWTLVILFKTYKLRKGALELNLPIRVLAFGLYVVIALSISVLSVTTPDSPIPDLVIACAATFIILIFGTQKDILRALCFWRKDPDLKFNSLSSTPGMEAGRILTNNSKV</sequence>
<keyword evidence="1" id="KW-0472">Membrane</keyword>
<evidence type="ECO:0000256" key="1">
    <source>
        <dbReference type="SAM" id="Phobius"/>
    </source>
</evidence>
<evidence type="ECO:0000313" key="3">
    <source>
        <dbReference type="Proteomes" id="UP000815677"/>
    </source>
</evidence>
<dbReference type="EMBL" id="DF848493">
    <property type="protein sequence ID" value="GAT53809.1"/>
    <property type="molecule type" value="Genomic_DNA"/>
</dbReference>
<keyword evidence="1" id="KW-1133">Transmembrane helix</keyword>
<name>A0ABQ0LRY5_MYCCL</name>
<feature type="transmembrane region" description="Helical" evidence="1">
    <location>
        <begin position="96"/>
        <end position="115"/>
    </location>
</feature>
<feature type="transmembrane region" description="Helical" evidence="1">
    <location>
        <begin position="179"/>
        <end position="198"/>
    </location>
</feature>
<protein>
    <recommendedName>
        <fullName evidence="4">G-protein coupled receptors family 3 profile domain-containing protein</fullName>
    </recommendedName>
</protein>
<organism evidence="2 3">
    <name type="scientific">Mycena chlorophos</name>
    <name type="common">Agaric fungus</name>
    <name type="synonym">Agaricus chlorophos</name>
    <dbReference type="NCBI Taxonomy" id="658473"/>
    <lineage>
        <taxon>Eukaryota</taxon>
        <taxon>Fungi</taxon>
        <taxon>Dikarya</taxon>
        <taxon>Basidiomycota</taxon>
        <taxon>Agaricomycotina</taxon>
        <taxon>Agaricomycetes</taxon>
        <taxon>Agaricomycetidae</taxon>
        <taxon>Agaricales</taxon>
        <taxon>Marasmiineae</taxon>
        <taxon>Mycenaceae</taxon>
        <taxon>Mycena</taxon>
    </lineage>
</organism>
<evidence type="ECO:0008006" key="4">
    <source>
        <dbReference type="Google" id="ProtNLM"/>
    </source>
</evidence>
<accession>A0ABQ0LRY5</accession>
<reference evidence="2" key="1">
    <citation type="submission" date="2014-09" db="EMBL/GenBank/DDBJ databases">
        <title>Genome sequence of the luminous mushroom Mycena chlorophos for searching fungal bioluminescence genes.</title>
        <authorList>
            <person name="Tanaka Y."/>
            <person name="Kasuga D."/>
            <person name="Oba Y."/>
            <person name="Hase S."/>
            <person name="Sato K."/>
            <person name="Oba Y."/>
            <person name="Sakakibara Y."/>
        </authorList>
    </citation>
    <scope>NUCLEOTIDE SEQUENCE</scope>
</reference>
<feature type="transmembrane region" description="Helical" evidence="1">
    <location>
        <begin position="224"/>
        <end position="247"/>
    </location>
</feature>
<dbReference type="Proteomes" id="UP000815677">
    <property type="component" value="Unassembled WGS sequence"/>
</dbReference>
<feature type="transmembrane region" description="Helical" evidence="1">
    <location>
        <begin position="259"/>
        <end position="281"/>
    </location>
</feature>
<proteinExistence type="predicted"/>
<gene>
    <name evidence="2" type="ORF">MCHLO_10724</name>
</gene>
<keyword evidence="3" id="KW-1185">Reference proteome</keyword>
<feature type="transmembrane region" description="Helical" evidence="1">
    <location>
        <begin position="293"/>
        <end position="313"/>
    </location>
</feature>
<feature type="transmembrane region" description="Helical" evidence="1">
    <location>
        <begin position="135"/>
        <end position="158"/>
    </location>
</feature>
<feature type="transmembrane region" description="Helical" evidence="1">
    <location>
        <begin position="62"/>
        <end position="84"/>
    </location>
</feature>
<evidence type="ECO:0000313" key="2">
    <source>
        <dbReference type="EMBL" id="GAT53809.1"/>
    </source>
</evidence>